<keyword evidence="2" id="KW-1185">Reference proteome</keyword>
<evidence type="ECO:0000313" key="2">
    <source>
        <dbReference type="Proteomes" id="UP001358193"/>
    </source>
</evidence>
<dbReference type="Proteomes" id="UP001358193">
    <property type="component" value="Segment"/>
</dbReference>
<dbReference type="EMBL" id="OR769223">
    <property type="protein sequence ID" value="WQJ53776.1"/>
    <property type="molecule type" value="Genomic_DNA"/>
</dbReference>
<evidence type="ECO:0000313" key="1">
    <source>
        <dbReference type="EMBL" id="WQJ53776.1"/>
    </source>
</evidence>
<reference evidence="1 2" key="1">
    <citation type="submission" date="2023-11" db="EMBL/GenBank/DDBJ databases">
        <authorList>
            <person name="Cook R."/>
            <person name="Crisci M."/>
            <person name="Pye H."/>
            <person name="Adriaenssens E."/>
            <person name="Santini J."/>
        </authorList>
    </citation>
    <scope>NUCLEOTIDE SEQUENCE [LARGE SCALE GENOMIC DNA]</scope>
    <source>
        <strain evidence="1">Lak_Megaphage_Sonny</strain>
    </source>
</reference>
<proteinExistence type="predicted"/>
<organism evidence="1 2">
    <name type="scientific">phage Lak_Megaphage_Sonny</name>
    <dbReference type="NCBI Taxonomy" id="3109229"/>
    <lineage>
        <taxon>Viruses</taxon>
        <taxon>Duplodnaviria</taxon>
        <taxon>Heunggongvirae</taxon>
        <taxon>Uroviricota</taxon>
        <taxon>Caudoviricetes</taxon>
        <taxon>Caudoviricetes code 15 clade</taxon>
    </lineage>
</organism>
<sequence>MNKKQLYESIMRNVSREVKKVLNEDLNVKYAMKQLDKDQKNLQLQGLKRDYLNKNFAENQKYFNAVVGTCCPGKDCSGNGYAITYGYIELTIFRIVIKTVKYVNKTIYDIARKTEAERKTYYYEVGSQWFFDIDCNTQRPIRCTWINGNGLYVKPYITNKEAAEYVAFLLKKNVLDKNNKLCDPSYYTSNFIQCKQYDDDPKEKGMACMTTEWEASIRKSYTPEQWAKKQALLKKDALLKKNAVCENSKKLYKIYENAVRVGDKIRIIKMDDDCGKDISATNMAGKEGIVKHIDSNGQLHGTWGSLAIIPEIDEYKVFKWCVEDFDDEADENGLIHVNIGEFTEGGRESLTSKWSVEMLEESESYWVVKAICIESELRRFDVGDEITFNLYKDTAIYDLSDALLDALENENF</sequence>
<protein>
    <submittedName>
        <fullName evidence="1">Uncharacterized protein</fullName>
    </submittedName>
</protein>
<name>A0ABZ0Z3W3_9CAUD</name>
<accession>A0ABZ0Z3W3</accession>